<keyword evidence="3" id="KW-1185">Reference proteome</keyword>
<evidence type="ECO:0000313" key="2">
    <source>
        <dbReference type="EMBL" id="PWK30809.1"/>
    </source>
</evidence>
<keyword evidence="1" id="KW-0812">Transmembrane</keyword>
<feature type="transmembrane region" description="Helical" evidence="1">
    <location>
        <begin position="43"/>
        <end position="63"/>
    </location>
</feature>
<proteinExistence type="predicted"/>
<accession>A0A316EIP6</accession>
<evidence type="ECO:0000256" key="1">
    <source>
        <dbReference type="SAM" id="Phobius"/>
    </source>
</evidence>
<protein>
    <submittedName>
        <fullName evidence="2">Uncharacterized protein</fullName>
    </submittedName>
</protein>
<feature type="transmembrane region" description="Helical" evidence="1">
    <location>
        <begin position="12"/>
        <end position="31"/>
    </location>
</feature>
<dbReference type="RefSeq" id="WP_109602408.1">
    <property type="nucleotide sequence ID" value="NZ_BONA01000092.1"/>
</dbReference>
<name>A0A316EIP6_9ACTN</name>
<dbReference type="EMBL" id="QGGR01000036">
    <property type="protein sequence ID" value="PWK30809.1"/>
    <property type="molecule type" value="Genomic_DNA"/>
</dbReference>
<evidence type="ECO:0000313" key="3">
    <source>
        <dbReference type="Proteomes" id="UP000245697"/>
    </source>
</evidence>
<reference evidence="2 3" key="1">
    <citation type="submission" date="2018-05" db="EMBL/GenBank/DDBJ databases">
        <title>Genomic Encyclopedia of Archaeal and Bacterial Type Strains, Phase II (KMG-II): from individual species to whole genera.</title>
        <authorList>
            <person name="Goeker M."/>
        </authorList>
    </citation>
    <scope>NUCLEOTIDE SEQUENCE [LARGE SCALE GENOMIC DNA]</scope>
    <source>
        <strain evidence="2 3">DSM 45184</strain>
    </source>
</reference>
<comment type="caution">
    <text evidence="2">The sequence shown here is derived from an EMBL/GenBank/DDBJ whole genome shotgun (WGS) entry which is preliminary data.</text>
</comment>
<keyword evidence="1" id="KW-0472">Membrane</keyword>
<gene>
    <name evidence="2" type="ORF">BC793_13631</name>
</gene>
<sequence>MNNRTTPPPNLPWLLAAFLLAVVVALVASILKASTGVGPADAALTGGAAFATTIGLCLTALVARKLL</sequence>
<keyword evidence="1" id="KW-1133">Transmembrane helix</keyword>
<dbReference type="AlphaFoldDB" id="A0A316EIP6"/>
<organism evidence="2 3">
    <name type="scientific">Actinoplanes xinjiangensis</name>
    <dbReference type="NCBI Taxonomy" id="512350"/>
    <lineage>
        <taxon>Bacteria</taxon>
        <taxon>Bacillati</taxon>
        <taxon>Actinomycetota</taxon>
        <taxon>Actinomycetes</taxon>
        <taxon>Micromonosporales</taxon>
        <taxon>Micromonosporaceae</taxon>
        <taxon>Actinoplanes</taxon>
    </lineage>
</organism>
<dbReference type="Proteomes" id="UP000245697">
    <property type="component" value="Unassembled WGS sequence"/>
</dbReference>